<evidence type="ECO:0000256" key="3">
    <source>
        <dbReference type="HAMAP-Rule" id="MF_02071"/>
    </source>
</evidence>
<evidence type="ECO:0000313" key="6">
    <source>
        <dbReference type="EMBL" id="MBD7976056.1"/>
    </source>
</evidence>
<evidence type="ECO:0000256" key="2">
    <source>
        <dbReference type="ARBA" id="ARBA00023316"/>
    </source>
</evidence>
<dbReference type="Proteomes" id="UP000611945">
    <property type="component" value="Unassembled WGS sequence"/>
</dbReference>
<evidence type="ECO:0000256" key="4">
    <source>
        <dbReference type="RuleBase" id="RU003495"/>
    </source>
</evidence>
<reference evidence="6 7" key="1">
    <citation type="submission" date="2020-08" db="EMBL/GenBank/DDBJ databases">
        <title>A Genomic Blueprint of the Chicken Gut Microbiome.</title>
        <authorList>
            <person name="Gilroy R."/>
            <person name="Ravi A."/>
            <person name="Getino M."/>
            <person name="Pursley I."/>
            <person name="Horton D.L."/>
            <person name="Alikhan N.-F."/>
            <person name="Baker D."/>
            <person name="Gharbi K."/>
            <person name="Hall N."/>
            <person name="Watson M."/>
            <person name="Adriaenssens E.M."/>
            <person name="Foster-Nyarko E."/>
            <person name="Jarju S."/>
            <person name="Secka A."/>
            <person name="Antonio M."/>
            <person name="Oren A."/>
            <person name="Chaudhuri R."/>
            <person name="La Ragione R.M."/>
            <person name="Hildebrand F."/>
            <person name="Pallen M.J."/>
        </authorList>
    </citation>
    <scope>NUCLEOTIDE SEQUENCE [LARGE SCALE GENOMIC DNA]</scope>
    <source>
        <strain evidence="6 7">Sa2CUA2</strain>
    </source>
</reference>
<dbReference type="PANTHER" id="PTHR34183:SF1">
    <property type="entry name" value="ENDOLYTIC PEPTIDOGLYCAN TRANSGLYCOSYLASE RLPA"/>
    <property type="match status" value="1"/>
</dbReference>
<dbReference type="InterPro" id="IPR034718">
    <property type="entry name" value="RlpA"/>
</dbReference>
<name>A0ABR8TJW4_9PSED</name>
<sequence>MHGSLFPPEASATGIKGQLKTREGKASWYGKRFHGKKTASGEPFNQHALTAAHRSLPFGTLVRVTNLANKRSVVVRINDRGPYVGSRVIDVSRKAAEKLGMLDRGVAPVRLQRLNH</sequence>
<keyword evidence="1 3" id="KW-0456">Lyase</keyword>
<dbReference type="EC" id="4.2.2.-" evidence="3"/>
<dbReference type="Gene3D" id="2.40.40.10">
    <property type="entry name" value="RlpA-like domain"/>
    <property type="match status" value="1"/>
</dbReference>
<dbReference type="HAMAP" id="MF_02071">
    <property type="entry name" value="RlpA"/>
    <property type="match status" value="1"/>
</dbReference>
<dbReference type="EMBL" id="JACSQG010000001">
    <property type="protein sequence ID" value="MBD7976056.1"/>
    <property type="molecule type" value="Genomic_DNA"/>
</dbReference>
<comment type="function">
    <text evidence="3">Lytic transglycosylase with a strong preference for naked glycan strands that lack stem peptides.</text>
</comment>
<accession>A0ABR8TJW4</accession>
<evidence type="ECO:0000256" key="1">
    <source>
        <dbReference type="ARBA" id="ARBA00023239"/>
    </source>
</evidence>
<keyword evidence="7" id="KW-1185">Reference proteome</keyword>
<gene>
    <name evidence="3" type="primary">rlpA</name>
    <name evidence="6" type="ORF">H9642_02500</name>
</gene>
<dbReference type="Pfam" id="PF03330">
    <property type="entry name" value="DPBB_1"/>
    <property type="match status" value="1"/>
</dbReference>
<dbReference type="InterPro" id="IPR036908">
    <property type="entry name" value="RlpA-like_sf"/>
</dbReference>
<evidence type="ECO:0000259" key="5">
    <source>
        <dbReference type="Pfam" id="PF03330"/>
    </source>
</evidence>
<dbReference type="InterPro" id="IPR012997">
    <property type="entry name" value="RplA"/>
</dbReference>
<dbReference type="NCBIfam" id="TIGR00413">
    <property type="entry name" value="rlpA"/>
    <property type="match status" value="1"/>
</dbReference>
<comment type="similarity">
    <text evidence="3 4">Belongs to the RlpA family.</text>
</comment>
<dbReference type="SUPFAM" id="SSF50685">
    <property type="entry name" value="Barwin-like endoglucanases"/>
    <property type="match status" value="1"/>
</dbReference>
<dbReference type="CDD" id="cd22268">
    <property type="entry name" value="DPBB_RlpA-like"/>
    <property type="match status" value="1"/>
</dbReference>
<evidence type="ECO:0000313" key="7">
    <source>
        <dbReference type="Proteomes" id="UP000611945"/>
    </source>
</evidence>
<protein>
    <recommendedName>
        <fullName evidence="3">Endolytic peptidoglycan transglycosylase RlpA</fullName>
        <ecNumber evidence="3">4.2.2.-</ecNumber>
    </recommendedName>
</protein>
<organism evidence="6 7">
    <name type="scientific">Serpens gallinarum</name>
    <dbReference type="NCBI Taxonomy" id="2763075"/>
    <lineage>
        <taxon>Bacteria</taxon>
        <taxon>Pseudomonadati</taxon>
        <taxon>Pseudomonadota</taxon>
        <taxon>Gammaproteobacteria</taxon>
        <taxon>Pseudomonadales</taxon>
        <taxon>Pseudomonadaceae</taxon>
        <taxon>Pseudomonas</taxon>
    </lineage>
</organism>
<proteinExistence type="inferred from homology"/>
<feature type="domain" description="RlpA-like protein double-psi beta-barrel" evidence="5">
    <location>
        <begin position="22"/>
        <end position="110"/>
    </location>
</feature>
<comment type="caution">
    <text evidence="6">The sequence shown here is derived from an EMBL/GenBank/DDBJ whole genome shotgun (WGS) entry which is preliminary data.</text>
</comment>
<keyword evidence="2 3" id="KW-0961">Cell wall biogenesis/degradation</keyword>
<dbReference type="InterPro" id="IPR009009">
    <property type="entry name" value="RlpA-like_DPBB"/>
</dbReference>
<dbReference type="PANTHER" id="PTHR34183">
    <property type="entry name" value="ENDOLYTIC PEPTIDOGLYCAN TRANSGLYCOSYLASE RLPA"/>
    <property type="match status" value="1"/>
</dbReference>